<protein>
    <recommendedName>
        <fullName evidence="1">DUF7730 domain-containing protein</fullName>
    </recommendedName>
</protein>
<keyword evidence="3" id="KW-1185">Reference proteome</keyword>
<dbReference type="OrthoDB" id="4757095at2759"/>
<name>A0A9P4K6D0_9PLEO</name>
<gene>
    <name evidence="2" type="ORF">CC78DRAFT_267923</name>
</gene>
<organism evidence="2 3">
    <name type="scientific">Lojkania enalia</name>
    <dbReference type="NCBI Taxonomy" id="147567"/>
    <lineage>
        <taxon>Eukaryota</taxon>
        <taxon>Fungi</taxon>
        <taxon>Dikarya</taxon>
        <taxon>Ascomycota</taxon>
        <taxon>Pezizomycotina</taxon>
        <taxon>Dothideomycetes</taxon>
        <taxon>Pleosporomycetidae</taxon>
        <taxon>Pleosporales</taxon>
        <taxon>Pleosporales incertae sedis</taxon>
        <taxon>Lojkania</taxon>
    </lineage>
</organism>
<dbReference type="InterPro" id="IPR056632">
    <property type="entry name" value="DUF7730"/>
</dbReference>
<dbReference type="Pfam" id="PF24864">
    <property type="entry name" value="DUF7730"/>
    <property type="match status" value="1"/>
</dbReference>
<dbReference type="EMBL" id="ML986623">
    <property type="protein sequence ID" value="KAF2263664.1"/>
    <property type="molecule type" value="Genomic_DNA"/>
</dbReference>
<dbReference type="AlphaFoldDB" id="A0A9P4K6D0"/>
<proteinExistence type="predicted"/>
<evidence type="ECO:0000313" key="2">
    <source>
        <dbReference type="EMBL" id="KAF2263664.1"/>
    </source>
</evidence>
<dbReference type="Proteomes" id="UP000800093">
    <property type="component" value="Unassembled WGS sequence"/>
</dbReference>
<sequence length="226" mass="26437">MTDASKTRLFLTFQKSLVPSLIFFETVWKPYLFLKAHYKRWIRRRKFRQTAYSAHKSLTYSAPISLPSQRKRTLSILSTSEEPRPTIWTRILHPGTQHTNPQKQCFLLTKLPLELRHQIYQHILCSRVLHIIPSLVPSLTKPPHDSTNIETTLTRLDYEPCKWDEDTLIYGKANHSACAIWINGDGELYFRAPKAIVKGNKVETGFLRWWCRKGGMLNLLKTCRLM</sequence>
<accession>A0A9P4K6D0</accession>
<reference evidence="3" key="1">
    <citation type="journal article" date="2020" name="Stud. Mycol.">
        <title>101 Dothideomycetes genomes: A test case for predicting lifestyles and emergence of pathogens.</title>
        <authorList>
            <person name="Haridas S."/>
            <person name="Albert R."/>
            <person name="Binder M."/>
            <person name="Bloem J."/>
            <person name="LaButti K."/>
            <person name="Salamov A."/>
            <person name="Andreopoulos B."/>
            <person name="Baker S."/>
            <person name="Barry K."/>
            <person name="Bills G."/>
            <person name="Bluhm B."/>
            <person name="Cannon C."/>
            <person name="Castanera R."/>
            <person name="Culley D."/>
            <person name="Daum C."/>
            <person name="Ezra D."/>
            <person name="Gonzalez J."/>
            <person name="Henrissat B."/>
            <person name="Kuo A."/>
            <person name="Liang C."/>
            <person name="Lipzen A."/>
            <person name="Lutzoni F."/>
            <person name="Magnuson J."/>
            <person name="Mondo S."/>
            <person name="Nolan M."/>
            <person name="Ohm R."/>
            <person name="Pangilinan J."/>
            <person name="Park H.-J."/>
            <person name="Ramirez L."/>
            <person name="Alfaro M."/>
            <person name="Sun H."/>
            <person name="Tritt A."/>
            <person name="Yoshinaga Y."/>
            <person name="Zwiers L.-H."/>
            <person name="Turgeon B."/>
            <person name="Goodwin S."/>
            <person name="Spatafora J."/>
            <person name="Crous P."/>
            <person name="Grigoriev I."/>
        </authorList>
    </citation>
    <scope>NUCLEOTIDE SEQUENCE [LARGE SCALE GENOMIC DNA]</scope>
    <source>
        <strain evidence="3">CBS 304.66</strain>
    </source>
</reference>
<comment type="caution">
    <text evidence="2">The sequence shown here is derived from an EMBL/GenBank/DDBJ whole genome shotgun (WGS) entry which is preliminary data.</text>
</comment>
<evidence type="ECO:0000313" key="3">
    <source>
        <dbReference type="Proteomes" id="UP000800093"/>
    </source>
</evidence>
<feature type="domain" description="DUF7730" evidence="1">
    <location>
        <begin position="101"/>
        <end position="132"/>
    </location>
</feature>
<evidence type="ECO:0000259" key="1">
    <source>
        <dbReference type="Pfam" id="PF24864"/>
    </source>
</evidence>